<accession>U2ZXM5</accession>
<keyword evidence="8" id="KW-0456">Lyase</keyword>
<dbReference type="PANTHER" id="PTHR32308:SF10">
    <property type="entry name" value="CITRATE LYASE SUBUNIT BETA"/>
    <property type="match status" value="1"/>
</dbReference>
<reference evidence="8" key="1">
    <citation type="submission" date="2013-09" db="EMBL/GenBank/DDBJ databases">
        <title>Whole genome shotgun sequence of Novosphingobium tardaugens NBRC 16725.</title>
        <authorList>
            <person name="Isaki S."/>
            <person name="Hosoyama A."/>
            <person name="Tsuchikane K."/>
            <person name="Katsumata H."/>
            <person name="Ando Y."/>
            <person name="Yamazaki S."/>
            <person name="Fujita N."/>
        </authorList>
    </citation>
    <scope>NUCLEOTIDE SEQUENCE [LARGE SCALE GENOMIC DNA]</scope>
    <source>
        <strain evidence="8">NBRC 16725</strain>
    </source>
</reference>
<dbReference type="GO" id="GO:0016829">
    <property type="term" value="F:lyase activity"/>
    <property type="evidence" value="ECO:0007669"/>
    <property type="project" value="UniProtKB-KW"/>
</dbReference>
<dbReference type="InterPro" id="IPR015813">
    <property type="entry name" value="Pyrv/PenolPyrv_kinase-like_dom"/>
</dbReference>
<dbReference type="KEGG" id="ntd:EGO55_06020"/>
<dbReference type="PIRSF" id="PIRSF015582">
    <property type="entry name" value="Cit_lyase_B"/>
    <property type="match status" value="1"/>
</dbReference>
<dbReference type="GO" id="GO:0006107">
    <property type="term" value="P:oxaloacetate metabolic process"/>
    <property type="evidence" value="ECO:0007669"/>
    <property type="project" value="TreeGrafter"/>
</dbReference>
<evidence type="ECO:0000256" key="5">
    <source>
        <dbReference type="PIRSR" id="PIRSR015582-1"/>
    </source>
</evidence>
<dbReference type="EMBL" id="BASZ01000007">
    <property type="protein sequence ID" value="GAD50149.1"/>
    <property type="molecule type" value="Genomic_DNA"/>
</dbReference>
<gene>
    <name evidence="8" type="ORF">NT2_07_01490</name>
</gene>
<evidence type="ECO:0000259" key="7">
    <source>
        <dbReference type="Pfam" id="PF03328"/>
    </source>
</evidence>
<feature type="binding site" evidence="6">
    <location>
        <position position="157"/>
    </location>
    <ligand>
        <name>Mg(2+)</name>
        <dbReference type="ChEBI" id="CHEBI:18420"/>
    </ligand>
</feature>
<comment type="caution">
    <text evidence="8">The sequence shown here is derived from an EMBL/GenBank/DDBJ whole genome shotgun (WGS) entry which is preliminary data.</text>
</comment>
<dbReference type="Gene3D" id="3.20.20.60">
    <property type="entry name" value="Phosphoenolpyruvate-binding domains"/>
    <property type="match status" value="1"/>
</dbReference>
<evidence type="ECO:0000256" key="2">
    <source>
        <dbReference type="ARBA" id="ARBA00005568"/>
    </source>
</evidence>
<protein>
    <submittedName>
        <fullName evidence="8">Putative acyl-CoA lyase</fullName>
    </submittedName>
</protein>
<dbReference type="InterPro" id="IPR005000">
    <property type="entry name" value="Aldolase/citrate-lyase_domain"/>
</dbReference>
<feature type="domain" description="HpcH/HpaI aldolase/citrate lyase" evidence="7">
    <location>
        <begin position="10"/>
        <end position="223"/>
    </location>
</feature>
<organism evidence="8 9">
    <name type="scientific">Caenibius tardaugens NBRC 16725</name>
    <dbReference type="NCBI Taxonomy" id="1219035"/>
    <lineage>
        <taxon>Bacteria</taxon>
        <taxon>Pseudomonadati</taxon>
        <taxon>Pseudomonadota</taxon>
        <taxon>Alphaproteobacteria</taxon>
        <taxon>Sphingomonadales</taxon>
        <taxon>Erythrobacteraceae</taxon>
        <taxon>Caenibius</taxon>
    </lineage>
</organism>
<sequence length="291" mass="30539">MMADTPPLRRSMLYLAGAYPQMLDAYPSFPADMFCFDLEDGTPPHDKLAARERIADALRTIPDGAGRERLLRVNGLDTPWGHGDCTMAATLPLDGVLIPKVEGAGMVRQVTAILDAGGAPAALRIWCLVETPLGVLRAEEIATASPRIAGLVIGGTDLAETLHVRQTAGRLGMLHALSHAVLVARAHGLTIIDAVHPNYANTDGFAESCAQGVEWGFDGKSVVLPATIGMANAAFGPNVEEIAHARTQVDAAGGAQDGYASLHLAHARRVLATAALIAQQDALRATLQPAP</sequence>
<keyword evidence="9" id="KW-1185">Reference proteome</keyword>
<dbReference type="OrthoDB" id="9800547at2"/>
<proteinExistence type="inferred from homology"/>
<dbReference type="eggNOG" id="COG2301">
    <property type="taxonomic scope" value="Bacteria"/>
</dbReference>
<evidence type="ECO:0000313" key="8">
    <source>
        <dbReference type="EMBL" id="GAD50149.1"/>
    </source>
</evidence>
<comment type="similarity">
    <text evidence="2">Belongs to the HpcH/HpaI aldolase family.</text>
</comment>
<dbReference type="InterPro" id="IPR011206">
    <property type="entry name" value="Citrate_lyase_beta/mcl1/mcl2"/>
</dbReference>
<dbReference type="PANTHER" id="PTHR32308">
    <property type="entry name" value="LYASE BETA SUBUNIT, PUTATIVE (AFU_ORTHOLOGUE AFUA_4G13030)-RELATED"/>
    <property type="match status" value="1"/>
</dbReference>
<name>U2ZXM5_9SPHN</name>
<dbReference type="AlphaFoldDB" id="U2ZXM5"/>
<feature type="binding site" evidence="5">
    <location>
        <position position="72"/>
    </location>
    <ligand>
        <name>substrate</name>
    </ligand>
</feature>
<dbReference type="GO" id="GO:0000287">
    <property type="term" value="F:magnesium ion binding"/>
    <property type="evidence" value="ECO:0007669"/>
    <property type="project" value="TreeGrafter"/>
</dbReference>
<evidence type="ECO:0000256" key="1">
    <source>
        <dbReference type="ARBA" id="ARBA00001946"/>
    </source>
</evidence>
<keyword evidence="4 6" id="KW-0460">Magnesium</keyword>
<dbReference type="Pfam" id="PF03328">
    <property type="entry name" value="HpcH_HpaI"/>
    <property type="match status" value="1"/>
</dbReference>
<evidence type="ECO:0000313" key="9">
    <source>
        <dbReference type="Proteomes" id="UP000016568"/>
    </source>
</evidence>
<feature type="binding site" evidence="6">
    <location>
        <position position="130"/>
    </location>
    <ligand>
        <name>Mg(2+)</name>
        <dbReference type="ChEBI" id="CHEBI:18420"/>
    </ligand>
</feature>
<comment type="cofactor">
    <cofactor evidence="1">
        <name>Mg(2+)</name>
        <dbReference type="ChEBI" id="CHEBI:18420"/>
    </cofactor>
</comment>
<dbReference type="Proteomes" id="UP000016568">
    <property type="component" value="Unassembled WGS sequence"/>
</dbReference>
<feature type="binding site" evidence="5">
    <location>
        <position position="130"/>
    </location>
    <ligand>
        <name>substrate</name>
    </ligand>
</feature>
<keyword evidence="3 6" id="KW-0479">Metal-binding</keyword>
<evidence type="ECO:0000256" key="4">
    <source>
        <dbReference type="ARBA" id="ARBA00022842"/>
    </source>
</evidence>
<evidence type="ECO:0000256" key="6">
    <source>
        <dbReference type="PIRSR" id="PIRSR015582-2"/>
    </source>
</evidence>
<dbReference type="SUPFAM" id="SSF51621">
    <property type="entry name" value="Phosphoenolpyruvate/pyruvate domain"/>
    <property type="match status" value="1"/>
</dbReference>
<evidence type="ECO:0000256" key="3">
    <source>
        <dbReference type="ARBA" id="ARBA00022723"/>
    </source>
</evidence>
<dbReference type="InterPro" id="IPR040442">
    <property type="entry name" value="Pyrv_kinase-like_dom_sf"/>
</dbReference>